<evidence type="ECO:0000313" key="2">
    <source>
        <dbReference type="Proteomes" id="UP000447833"/>
    </source>
</evidence>
<reference evidence="1 2" key="1">
    <citation type="submission" date="2019-11" db="EMBL/GenBank/DDBJ databases">
        <title>Genome sequences of 17 halophilic strains isolated from different environments.</title>
        <authorList>
            <person name="Furrow R.E."/>
        </authorList>
    </citation>
    <scope>NUCLEOTIDE SEQUENCE [LARGE SCALE GENOMIC DNA]</scope>
    <source>
        <strain evidence="1 2">22506_14_FS</strain>
    </source>
</reference>
<name>A0A845F0Z5_9BACL</name>
<accession>A0A845F0Z5</accession>
<gene>
    <name evidence="1" type="ORF">GLW07_13860</name>
</gene>
<dbReference type="AlphaFoldDB" id="A0A845F0Z5"/>
<proteinExistence type="predicted"/>
<comment type="caution">
    <text evidence="1">The sequence shown here is derived from an EMBL/GenBank/DDBJ whole genome shotgun (WGS) entry which is preliminary data.</text>
</comment>
<dbReference type="Proteomes" id="UP000447833">
    <property type="component" value="Unassembled WGS sequence"/>
</dbReference>
<dbReference type="EMBL" id="WMEY01000004">
    <property type="protein sequence ID" value="MYL64438.1"/>
    <property type="molecule type" value="Genomic_DNA"/>
</dbReference>
<evidence type="ECO:0000313" key="1">
    <source>
        <dbReference type="EMBL" id="MYL64438.1"/>
    </source>
</evidence>
<evidence type="ECO:0008006" key="3">
    <source>
        <dbReference type="Google" id="ProtNLM"/>
    </source>
</evidence>
<organism evidence="1 2">
    <name type="scientific">Guptibacillus hwajinpoensis</name>
    <dbReference type="NCBI Taxonomy" id="208199"/>
    <lineage>
        <taxon>Bacteria</taxon>
        <taxon>Bacillati</taxon>
        <taxon>Bacillota</taxon>
        <taxon>Bacilli</taxon>
        <taxon>Bacillales</taxon>
        <taxon>Guptibacillaceae</taxon>
        <taxon>Guptibacillus</taxon>
    </lineage>
</organism>
<sequence length="268" mass="31556">MNYAVSITDTKKTEEIEQSGLTVLNYLESYHESLNQITSVQERPRGIVFHDLESATKLYSTIPLPAYTSRDLIHLTPLLETWKQIYLTTTNGVKEAEDYYRNLEMVDVAEIAAHEFTHHADFFHSEFEDWDENASDMWFEEGICFYLPRKLLMSEERFERVMEVERMLIDAYKEEYGEYSLDAFGEAGYRGGDNLDYSAAFYDYWRSTRTVTRLIDEYCEGDVQKLIDCYREWVDGGEKGRLQDFFIERFELSEEVGRGLWLHSRGTV</sequence>
<dbReference type="RefSeq" id="WP_160919888.1">
    <property type="nucleotide sequence ID" value="NZ_WMEY01000004.1"/>
</dbReference>
<protein>
    <recommendedName>
        <fullName evidence="3">DUF1570 domain-containing protein</fullName>
    </recommendedName>
</protein>